<evidence type="ECO:0000313" key="3">
    <source>
        <dbReference type="Proteomes" id="UP000499080"/>
    </source>
</evidence>
<feature type="compositionally biased region" description="Polar residues" evidence="1">
    <location>
        <begin position="48"/>
        <end position="64"/>
    </location>
</feature>
<feature type="region of interest" description="Disordered" evidence="1">
    <location>
        <begin position="45"/>
        <end position="64"/>
    </location>
</feature>
<sequence length="86" mass="9393">MNSSPMAPAYGLTYGSRNLISISHNNESSSMEHMQVMLHEGTLRDGDMTTQRDSSPNHDSISSTKCGLTYGSRISSLYLTAVRVPL</sequence>
<dbReference type="Proteomes" id="UP000499080">
    <property type="component" value="Unassembled WGS sequence"/>
</dbReference>
<name>A0A4Y2NVK5_ARAVE</name>
<organism evidence="2 3">
    <name type="scientific">Araneus ventricosus</name>
    <name type="common">Orbweaver spider</name>
    <name type="synonym">Epeira ventricosa</name>
    <dbReference type="NCBI Taxonomy" id="182803"/>
    <lineage>
        <taxon>Eukaryota</taxon>
        <taxon>Metazoa</taxon>
        <taxon>Ecdysozoa</taxon>
        <taxon>Arthropoda</taxon>
        <taxon>Chelicerata</taxon>
        <taxon>Arachnida</taxon>
        <taxon>Araneae</taxon>
        <taxon>Araneomorphae</taxon>
        <taxon>Entelegynae</taxon>
        <taxon>Araneoidea</taxon>
        <taxon>Araneidae</taxon>
        <taxon>Araneus</taxon>
    </lineage>
</organism>
<dbReference type="EMBL" id="BGPR01009861">
    <property type="protein sequence ID" value="GBN42782.1"/>
    <property type="molecule type" value="Genomic_DNA"/>
</dbReference>
<comment type="caution">
    <text evidence="2">The sequence shown here is derived from an EMBL/GenBank/DDBJ whole genome shotgun (WGS) entry which is preliminary data.</text>
</comment>
<reference evidence="2 3" key="1">
    <citation type="journal article" date="2019" name="Sci. Rep.">
        <title>Orb-weaving spider Araneus ventricosus genome elucidates the spidroin gene catalogue.</title>
        <authorList>
            <person name="Kono N."/>
            <person name="Nakamura H."/>
            <person name="Ohtoshi R."/>
            <person name="Moran D.A.P."/>
            <person name="Shinohara A."/>
            <person name="Yoshida Y."/>
            <person name="Fujiwara M."/>
            <person name="Mori M."/>
            <person name="Tomita M."/>
            <person name="Arakawa K."/>
        </authorList>
    </citation>
    <scope>NUCLEOTIDE SEQUENCE [LARGE SCALE GENOMIC DNA]</scope>
</reference>
<gene>
    <name evidence="2" type="ORF">AVEN_10426_1</name>
</gene>
<proteinExistence type="predicted"/>
<evidence type="ECO:0000313" key="2">
    <source>
        <dbReference type="EMBL" id="GBN42782.1"/>
    </source>
</evidence>
<dbReference type="AlphaFoldDB" id="A0A4Y2NVK5"/>
<protein>
    <submittedName>
        <fullName evidence="2">Uncharacterized protein</fullName>
    </submittedName>
</protein>
<accession>A0A4Y2NVK5</accession>
<evidence type="ECO:0000256" key="1">
    <source>
        <dbReference type="SAM" id="MobiDB-lite"/>
    </source>
</evidence>
<keyword evidence="3" id="KW-1185">Reference proteome</keyword>